<feature type="compositionally biased region" description="Basic and acidic residues" evidence="1">
    <location>
        <begin position="68"/>
        <end position="77"/>
    </location>
</feature>
<sequence>MASRKRKRTEEEVRESRAHSAWLYRERHKELINEKARVRMQKYREGLKSAPSAVQRESQIRAKRYRRNYKERTKDPLKTLTTPSSEPITTKSKVPKSPAKASSGLAPPPAARASALFVEKGSLGTAGTVQARAPALPIPRGLAEIDWSSSSDDSSDQEDDDDAWDADTEKETSRTWTTLPDDGLGPLLNPTGHPDYVPQPGQQPYFKQGRKYWFLPMNNNFIILGRFISKVYRRVTGMLWR</sequence>
<reference evidence="2" key="1">
    <citation type="submission" date="2023-03" db="EMBL/GenBank/DDBJ databases">
        <title>Massive genome expansion in bonnet fungi (Mycena s.s.) driven by repeated elements and novel gene families across ecological guilds.</title>
        <authorList>
            <consortium name="Lawrence Berkeley National Laboratory"/>
            <person name="Harder C.B."/>
            <person name="Miyauchi S."/>
            <person name="Viragh M."/>
            <person name="Kuo A."/>
            <person name="Thoen E."/>
            <person name="Andreopoulos B."/>
            <person name="Lu D."/>
            <person name="Skrede I."/>
            <person name="Drula E."/>
            <person name="Henrissat B."/>
            <person name="Morin E."/>
            <person name="Kohler A."/>
            <person name="Barry K."/>
            <person name="LaButti K."/>
            <person name="Morin E."/>
            <person name="Salamov A."/>
            <person name="Lipzen A."/>
            <person name="Mereny Z."/>
            <person name="Hegedus B."/>
            <person name="Baldrian P."/>
            <person name="Stursova M."/>
            <person name="Weitz H."/>
            <person name="Taylor A."/>
            <person name="Grigoriev I.V."/>
            <person name="Nagy L.G."/>
            <person name="Martin F."/>
            <person name="Kauserud H."/>
        </authorList>
    </citation>
    <scope>NUCLEOTIDE SEQUENCE</scope>
    <source>
        <strain evidence="2">CBHHK173m</strain>
    </source>
</reference>
<accession>A0AAD6XHI1</accession>
<evidence type="ECO:0000313" key="3">
    <source>
        <dbReference type="Proteomes" id="UP001222325"/>
    </source>
</evidence>
<feature type="compositionally biased region" description="Low complexity" evidence="1">
    <location>
        <begin position="177"/>
        <end position="192"/>
    </location>
</feature>
<feature type="region of interest" description="Disordered" evidence="1">
    <location>
        <begin position="143"/>
        <end position="202"/>
    </location>
</feature>
<dbReference type="AlphaFoldDB" id="A0AAD6XHI1"/>
<organism evidence="2 3">
    <name type="scientific">Mycena belliarum</name>
    <dbReference type="NCBI Taxonomy" id="1033014"/>
    <lineage>
        <taxon>Eukaryota</taxon>
        <taxon>Fungi</taxon>
        <taxon>Dikarya</taxon>
        <taxon>Basidiomycota</taxon>
        <taxon>Agaricomycotina</taxon>
        <taxon>Agaricomycetes</taxon>
        <taxon>Agaricomycetidae</taxon>
        <taxon>Agaricales</taxon>
        <taxon>Marasmiineae</taxon>
        <taxon>Mycenaceae</taxon>
        <taxon>Mycena</taxon>
    </lineage>
</organism>
<comment type="caution">
    <text evidence="2">The sequence shown here is derived from an EMBL/GenBank/DDBJ whole genome shotgun (WGS) entry which is preliminary data.</text>
</comment>
<feature type="compositionally biased region" description="Low complexity" evidence="1">
    <location>
        <begin position="91"/>
        <end position="110"/>
    </location>
</feature>
<dbReference type="EMBL" id="JARJCN010000174">
    <property type="protein sequence ID" value="KAJ7065913.1"/>
    <property type="molecule type" value="Genomic_DNA"/>
</dbReference>
<feature type="region of interest" description="Disordered" evidence="1">
    <location>
        <begin position="43"/>
        <end position="110"/>
    </location>
</feature>
<proteinExistence type="predicted"/>
<keyword evidence="3" id="KW-1185">Reference proteome</keyword>
<protein>
    <submittedName>
        <fullName evidence="2">Uncharacterized protein</fullName>
    </submittedName>
</protein>
<feature type="compositionally biased region" description="Acidic residues" evidence="1">
    <location>
        <begin position="153"/>
        <end position="166"/>
    </location>
</feature>
<name>A0AAD6XHI1_9AGAR</name>
<evidence type="ECO:0000313" key="2">
    <source>
        <dbReference type="EMBL" id="KAJ7065913.1"/>
    </source>
</evidence>
<gene>
    <name evidence="2" type="ORF">B0H15DRAFT_958486</name>
</gene>
<evidence type="ECO:0000256" key="1">
    <source>
        <dbReference type="SAM" id="MobiDB-lite"/>
    </source>
</evidence>
<dbReference type="Proteomes" id="UP001222325">
    <property type="component" value="Unassembled WGS sequence"/>
</dbReference>
<feature type="compositionally biased region" description="Polar residues" evidence="1">
    <location>
        <begin position="79"/>
        <end position="90"/>
    </location>
</feature>